<keyword evidence="1" id="KW-1133">Transmembrane helix</keyword>
<dbReference type="EMBL" id="CP002467">
    <property type="protein sequence ID" value="ADV81782.1"/>
    <property type="molecule type" value="Genomic_DNA"/>
</dbReference>
<evidence type="ECO:0000313" key="2">
    <source>
        <dbReference type="EMBL" id="ADV81782.1"/>
    </source>
</evidence>
<accession>E8V879</accession>
<organism evidence="2 3">
    <name type="scientific">Terriglobus saanensis (strain ATCC BAA-1853 / DSM 23119 / SP1PR4)</name>
    <dbReference type="NCBI Taxonomy" id="401053"/>
    <lineage>
        <taxon>Bacteria</taxon>
        <taxon>Pseudomonadati</taxon>
        <taxon>Acidobacteriota</taxon>
        <taxon>Terriglobia</taxon>
        <taxon>Terriglobales</taxon>
        <taxon>Acidobacteriaceae</taxon>
        <taxon>Terriglobus</taxon>
    </lineage>
</organism>
<dbReference type="RefSeq" id="WP_013567515.1">
    <property type="nucleotide sequence ID" value="NC_014963.1"/>
</dbReference>
<dbReference type="HOGENOM" id="CLU_2021694_0_0_0"/>
<dbReference type="AlphaFoldDB" id="E8V879"/>
<reference evidence="2 3" key="1">
    <citation type="journal article" date="2012" name="Stand. Genomic Sci.">
        <title>Complete genome sequence of Terriglobus saanensis type strain SP1PR4(T), an Acidobacteria from tundra soil.</title>
        <authorList>
            <person name="Rawat S.R."/>
            <person name="Mannisto M.K."/>
            <person name="Starovoytov V."/>
            <person name="Goodwin L."/>
            <person name="Nolan M."/>
            <person name="Hauser L."/>
            <person name="Land M."/>
            <person name="Davenport K.W."/>
            <person name="Woyke T."/>
            <person name="Haggblom M.M."/>
        </authorList>
    </citation>
    <scope>NUCLEOTIDE SEQUENCE</scope>
    <source>
        <strain evidence="3">ATCC BAA-1853 / DSM 23119 / SP1PR4</strain>
    </source>
</reference>
<evidence type="ECO:0000256" key="1">
    <source>
        <dbReference type="SAM" id="Phobius"/>
    </source>
</evidence>
<sequence>MLRTLRNYVFWAYERGSLHYDIMVTAILLFVFITPHLWNYNDRPVFHLPSQVMVDNDGSGELVYQVRATDVQKEAALTGNTDLALRHIIEPIAGDVRIERYEVVPGVSDNHPVAYKVWAHR</sequence>
<dbReference type="KEGG" id="tsa:AciPR4_0949"/>
<dbReference type="STRING" id="401053.AciPR4_0949"/>
<keyword evidence="1" id="KW-0812">Transmembrane</keyword>
<gene>
    <name evidence="2" type="ordered locus">AciPR4_0949</name>
</gene>
<dbReference type="OrthoDB" id="119540at2"/>
<proteinExistence type="predicted"/>
<keyword evidence="3" id="KW-1185">Reference proteome</keyword>
<keyword evidence="1" id="KW-0472">Membrane</keyword>
<feature type="transmembrane region" description="Helical" evidence="1">
    <location>
        <begin position="20"/>
        <end position="38"/>
    </location>
</feature>
<dbReference type="Proteomes" id="UP000006844">
    <property type="component" value="Chromosome"/>
</dbReference>
<dbReference type="eggNOG" id="ENOG5032YTR">
    <property type="taxonomic scope" value="Bacteria"/>
</dbReference>
<name>E8V879_TERSS</name>
<protein>
    <submittedName>
        <fullName evidence="2">Uncharacterized protein</fullName>
    </submittedName>
</protein>
<evidence type="ECO:0000313" key="3">
    <source>
        <dbReference type="Proteomes" id="UP000006844"/>
    </source>
</evidence>